<evidence type="ECO:0000313" key="2">
    <source>
        <dbReference type="Proteomes" id="UP000094236"/>
    </source>
</evidence>
<dbReference type="EMBL" id="KV454012">
    <property type="protein sequence ID" value="ODV96653.1"/>
    <property type="molecule type" value="Genomic_DNA"/>
</dbReference>
<organism evidence="1 2">
    <name type="scientific">Pachysolen tannophilus NRRL Y-2460</name>
    <dbReference type="NCBI Taxonomy" id="669874"/>
    <lineage>
        <taxon>Eukaryota</taxon>
        <taxon>Fungi</taxon>
        <taxon>Dikarya</taxon>
        <taxon>Ascomycota</taxon>
        <taxon>Saccharomycotina</taxon>
        <taxon>Pichiomycetes</taxon>
        <taxon>Pachysolenaceae</taxon>
        <taxon>Pachysolen</taxon>
    </lineage>
</organism>
<keyword evidence="2" id="KW-1185">Reference proteome</keyword>
<sequence length="331" mass="38931">MFLNFYKKGLKDIWFNYKSLRKEVFNKYHIDNKIIVPGKKNAIAKVKIINNRNNKQLIKILNNTINNYKNEYRATNDFKKFFNNKYEISLKRSDFVKLLRTGKDIAKIPMFGLIFIIFEELTVLICYLFPSITPSTCILPQLSSRYYQSSKMAQNKLGKVVIKHQDQIQKDIIKYASRTPYTITEEELYPLIDLFKLRSPLIPLRFYSTETLRDNLQLKFQEILVDNFLILRDGGIWNLNKLELLDACINRGLINYDKLIKASRESNKSLYDSIDQNILRLRLFKFINDLNLVETTNVGYLSLNGCSMDMIDNIDPNKSLTFIRQTLVNNL</sequence>
<dbReference type="AlphaFoldDB" id="A0A1E4TXZ4"/>
<reference evidence="2" key="1">
    <citation type="submission" date="2016-05" db="EMBL/GenBank/DDBJ databases">
        <title>Comparative genomics of biotechnologically important yeasts.</title>
        <authorList>
            <consortium name="DOE Joint Genome Institute"/>
            <person name="Riley R."/>
            <person name="Haridas S."/>
            <person name="Wolfe K.H."/>
            <person name="Lopes M.R."/>
            <person name="Hittinger C.T."/>
            <person name="Goker M."/>
            <person name="Salamov A."/>
            <person name="Wisecaver J."/>
            <person name="Long T.M."/>
            <person name="Aerts A.L."/>
            <person name="Barry K."/>
            <person name="Choi C."/>
            <person name="Clum A."/>
            <person name="Coughlan A.Y."/>
            <person name="Deshpande S."/>
            <person name="Douglass A.P."/>
            <person name="Hanson S.J."/>
            <person name="Klenk H.-P."/>
            <person name="Labutti K."/>
            <person name="Lapidus A."/>
            <person name="Lindquist E."/>
            <person name="Lipzen A."/>
            <person name="Meier-Kolthoff J.P."/>
            <person name="Ohm R.A."/>
            <person name="Otillar R.P."/>
            <person name="Pangilinan J."/>
            <person name="Peng Y."/>
            <person name="Rokas A."/>
            <person name="Rosa C.A."/>
            <person name="Scheuner C."/>
            <person name="Sibirny A.A."/>
            <person name="Slot J.C."/>
            <person name="Stielow J.B."/>
            <person name="Sun H."/>
            <person name="Kurtzman C.P."/>
            <person name="Blackwell M."/>
            <person name="Grigoriev I.V."/>
            <person name="Jeffries T.W."/>
        </authorList>
    </citation>
    <scope>NUCLEOTIDE SEQUENCE [LARGE SCALE GENOMIC DNA]</scope>
    <source>
        <strain evidence="2">NRRL Y-2460</strain>
    </source>
</reference>
<protein>
    <recommendedName>
        <fullName evidence="3">Letm1 RBD domain-containing protein</fullName>
    </recommendedName>
</protein>
<gene>
    <name evidence="1" type="ORF">PACTADRAFT_48482</name>
</gene>
<accession>A0A1E4TXZ4</accession>
<name>A0A1E4TXZ4_PACTA</name>
<evidence type="ECO:0000313" key="1">
    <source>
        <dbReference type="EMBL" id="ODV96653.1"/>
    </source>
</evidence>
<evidence type="ECO:0008006" key="3">
    <source>
        <dbReference type="Google" id="ProtNLM"/>
    </source>
</evidence>
<dbReference type="OrthoDB" id="73691at2759"/>
<proteinExistence type="predicted"/>
<dbReference type="Proteomes" id="UP000094236">
    <property type="component" value="Unassembled WGS sequence"/>
</dbReference>